<evidence type="ECO:0000256" key="1">
    <source>
        <dbReference type="ARBA" id="ARBA00022553"/>
    </source>
</evidence>
<dbReference type="Proteomes" id="UP000193450">
    <property type="component" value="Chromosome"/>
</dbReference>
<evidence type="ECO:0000256" key="2">
    <source>
        <dbReference type="ARBA" id="ARBA00023012"/>
    </source>
</evidence>
<proteinExistence type="predicted"/>
<dbReference type="InterPro" id="IPR016032">
    <property type="entry name" value="Sig_transdc_resp-reg_C-effctor"/>
</dbReference>
<keyword evidence="3" id="KW-0805">Transcription regulation</keyword>
<dbReference type="InterPro" id="IPR000792">
    <property type="entry name" value="Tscrpt_reg_LuxR_C"/>
</dbReference>
<dbReference type="InterPro" id="IPR001789">
    <property type="entry name" value="Sig_transdc_resp-reg_receiver"/>
</dbReference>
<dbReference type="GO" id="GO:0003677">
    <property type="term" value="F:DNA binding"/>
    <property type="evidence" value="ECO:0007669"/>
    <property type="project" value="UniProtKB-KW"/>
</dbReference>
<accession>A0A1X9NKR3</accession>
<dbReference type="InterPro" id="IPR036388">
    <property type="entry name" value="WH-like_DNA-bd_sf"/>
</dbReference>
<dbReference type="Gene3D" id="3.40.50.2300">
    <property type="match status" value="1"/>
</dbReference>
<dbReference type="PROSITE" id="PS00622">
    <property type="entry name" value="HTH_LUXR_1"/>
    <property type="match status" value="1"/>
</dbReference>
<dbReference type="PRINTS" id="PR00038">
    <property type="entry name" value="HTHLUXR"/>
</dbReference>
<evidence type="ECO:0000256" key="5">
    <source>
        <dbReference type="ARBA" id="ARBA00023163"/>
    </source>
</evidence>
<evidence type="ECO:0000256" key="4">
    <source>
        <dbReference type="ARBA" id="ARBA00023125"/>
    </source>
</evidence>
<feature type="domain" description="Response regulatory" evidence="8">
    <location>
        <begin position="6"/>
        <end position="120"/>
    </location>
</feature>
<keyword evidence="5" id="KW-0804">Transcription</keyword>
<feature type="modified residue" description="4-aspartylphosphate" evidence="6">
    <location>
        <position position="55"/>
    </location>
</feature>
<dbReference type="CDD" id="cd17537">
    <property type="entry name" value="REC_FixJ"/>
    <property type="match status" value="1"/>
</dbReference>
<evidence type="ECO:0000313" key="10">
    <source>
        <dbReference type="Proteomes" id="UP000193450"/>
    </source>
</evidence>
<dbReference type="PANTHER" id="PTHR44688:SF16">
    <property type="entry name" value="DNA-BINDING TRANSCRIPTIONAL ACTIVATOR DEVR_DOSR"/>
    <property type="match status" value="1"/>
</dbReference>
<dbReference type="AlphaFoldDB" id="A0A1X9NKR3"/>
<dbReference type="PROSITE" id="PS50110">
    <property type="entry name" value="RESPONSE_REGULATORY"/>
    <property type="match status" value="1"/>
</dbReference>
<dbReference type="SUPFAM" id="SSF46894">
    <property type="entry name" value="C-terminal effector domain of the bipartite response regulators"/>
    <property type="match status" value="1"/>
</dbReference>
<reference evidence="9 10" key="1">
    <citation type="submission" date="2016-11" db="EMBL/GenBank/DDBJ databases">
        <title>Trade-off between light-utilization and light-protection in marine flavobacteria.</title>
        <authorList>
            <person name="Kumagai Y."/>
        </authorList>
    </citation>
    <scope>NUCLEOTIDE SEQUENCE [LARGE SCALE GENOMIC DNA]</scope>
    <source>
        <strain evidence="9 10">NBRC 107125</strain>
    </source>
</reference>
<dbReference type="Pfam" id="PF00196">
    <property type="entry name" value="GerE"/>
    <property type="match status" value="1"/>
</dbReference>
<sequence>MDITARVHVVEDDDAVRDSLQMMLESIGHQVQAFESADNFLEAYTQDMAGCIVLDIRMPGMNGMELQRKLNDINSILPIIFVTGHGDVPMAVEAMQQGAVDFVQKPYREQELLDKINQAMTLDQENRDSLQQKQVILGGMGELTPRERDVMQLMVEGKANKVIAIELDISQRTVEIHRARVMEKLNANSLAHLVRMYLSVETDLSNQDA</sequence>
<dbReference type="GO" id="GO:0000160">
    <property type="term" value="P:phosphorelay signal transduction system"/>
    <property type="evidence" value="ECO:0007669"/>
    <property type="project" value="UniProtKB-KW"/>
</dbReference>
<keyword evidence="10" id="KW-1185">Reference proteome</keyword>
<gene>
    <name evidence="9" type="ORF">BST96_10670</name>
</gene>
<protein>
    <submittedName>
        <fullName evidence="9">DNA-binding response regulator</fullName>
    </submittedName>
</protein>
<organism evidence="9 10">
    <name type="scientific">Oceanicoccus sagamiensis</name>
    <dbReference type="NCBI Taxonomy" id="716816"/>
    <lineage>
        <taxon>Bacteria</taxon>
        <taxon>Pseudomonadati</taxon>
        <taxon>Pseudomonadota</taxon>
        <taxon>Gammaproteobacteria</taxon>
        <taxon>Cellvibrionales</taxon>
        <taxon>Spongiibacteraceae</taxon>
        <taxon>Oceanicoccus</taxon>
    </lineage>
</organism>
<dbReference type="GO" id="GO:0006355">
    <property type="term" value="P:regulation of DNA-templated transcription"/>
    <property type="evidence" value="ECO:0007669"/>
    <property type="project" value="InterPro"/>
</dbReference>
<dbReference type="InterPro" id="IPR011006">
    <property type="entry name" value="CheY-like_superfamily"/>
</dbReference>
<dbReference type="FunFam" id="3.40.50.2300:FF:000018">
    <property type="entry name" value="DNA-binding transcriptional regulator NtrC"/>
    <property type="match status" value="1"/>
</dbReference>
<evidence type="ECO:0000259" key="8">
    <source>
        <dbReference type="PROSITE" id="PS50110"/>
    </source>
</evidence>
<dbReference type="OrthoDB" id="9802186at2"/>
<evidence type="ECO:0000259" key="7">
    <source>
        <dbReference type="PROSITE" id="PS50043"/>
    </source>
</evidence>
<dbReference type="PROSITE" id="PS50043">
    <property type="entry name" value="HTH_LUXR_2"/>
    <property type="match status" value="1"/>
</dbReference>
<dbReference type="SMART" id="SM00448">
    <property type="entry name" value="REC"/>
    <property type="match status" value="1"/>
</dbReference>
<keyword evidence="2" id="KW-0902">Two-component regulatory system</keyword>
<evidence type="ECO:0000313" key="9">
    <source>
        <dbReference type="EMBL" id="ARN74543.1"/>
    </source>
</evidence>
<evidence type="ECO:0000256" key="3">
    <source>
        <dbReference type="ARBA" id="ARBA00023015"/>
    </source>
</evidence>
<feature type="domain" description="HTH luxR-type" evidence="7">
    <location>
        <begin position="136"/>
        <end position="201"/>
    </location>
</feature>
<dbReference type="RefSeq" id="WP_085758689.1">
    <property type="nucleotide sequence ID" value="NZ_CP019343.1"/>
</dbReference>
<dbReference type="KEGG" id="osg:BST96_10670"/>
<dbReference type="SUPFAM" id="SSF52172">
    <property type="entry name" value="CheY-like"/>
    <property type="match status" value="1"/>
</dbReference>
<keyword evidence="4 9" id="KW-0238">DNA-binding</keyword>
<dbReference type="Pfam" id="PF00072">
    <property type="entry name" value="Response_reg"/>
    <property type="match status" value="1"/>
</dbReference>
<keyword evidence="1 6" id="KW-0597">Phosphoprotein</keyword>
<dbReference type="STRING" id="716816.BST96_10670"/>
<evidence type="ECO:0000256" key="6">
    <source>
        <dbReference type="PROSITE-ProRule" id="PRU00169"/>
    </source>
</evidence>
<dbReference type="EMBL" id="CP019343">
    <property type="protein sequence ID" value="ARN74543.1"/>
    <property type="molecule type" value="Genomic_DNA"/>
</dbReference>
<dbReference type="Gene3D" id="1.10.10.10">
    <property type="entry name" value="Winged helix-like DNA-binding domain superfamily/Winged helix DNA-binding domain"/>
    <property type="match status" value="1"/>
</dbReference>
<dbReference type="CDD" id="cd06170">
    <property type="entry name" value="LuxR_C_like"/>
    <property type="match status" value="1"/>
</dbReference>
<name>A0A1X9NKR3_9GAMM</name>
<dbReference type="PANTHER" id="PTHR44688">
    <property type="entry name" value="DNA-BINDING TRANSCRIPTIONAL ACTIVATOR DEVR_DOSR"/>
    <property type="match status" value="1"/>
</dbReference>
<dbReference type="SMART" id="SM00421">
    <property type="entry name" value="HTH_LUXR"/>
    <property type="match status" value="1"/>
</dbReference>